<dbReference type="InParanoid" id="A0A0C2YRT0"/>
<dbReference type="OrthoDB" id="407658at2759"/>
<dbReference type="STRING" id="1036808.A0A0C2YRT0"/>
<keyword evidence="3" id="KW-1185">Reference proteome</keyword>
<dbReference type="AlphaFoldDB" id="A0A0C2YRT0"/>
<evidence type="ECO:0000313" key="2">
    <source>
        <dbReference type="EMBL" id="KIM52428.1"/>
    </source>
</evidence>
<gene>
    <name evidence="2" type="ORF">SCLCIDRAFT_18170</name>
</gene>
<protein>
    <submittedName>
        <fullName evidence="2">Uncharacterized protein</fullName>
    </submittedName>
</protein>
<reference evidence="2 3" key="1">
    <citation type="submission" date="2014-04" db="EMBL/GenBank/DDBJ databases">
        <authorList>
            <consortium name="DOE Joint Genome Institute"/>
            <person name="Kuo A."/>
            <person name="Kohler A."/>
            <person name="Nagy L.G."/>
            <person name="Floudas D."/>
            <person name="Copeland A."/>
            <person name="Barry K.W."/>
            <person name="Cichocki N."/>
            <person name="Veneault-Fourrey C."/>
            <person name="LaButti K."/>
            <person name="Lindquist E.A."/>
            <person name="Lipzen A."/>
            <person name="Lundell T."/>
            <person name="Morin E."/>
            <person name="Murat C."/>
            <person name="Sun H."/>
            <person name="Tunlid A."/>
            <person name="Henrissat B."/>
            <person name="Grigoriev I.V."/>
            <person name="Hibbett D.S."/>
            <person name="Martin F."/>
            <person name="Nordberg H.P."/>
            <person name="Cantor M.N."/>
            <person name="Hua S.X."/>
        </authorList>
    </citation>
    <scope>NUCLEOTIDE SEQUENCE [LARGE SCALE GENOMIC DNA]</scope>
    <source>
        <strain evidence="2 3">Foug A</strain>
    </source>
</reference>
<name>A0A0C2YRT0_9AGAM</name>
<dbReference type="Proteomes" id="UP000053989">
    <property type="component" value="Unassembled WGS sequence"/>
</dbReference>
<accession>A0A0C2YRT0</accession>
<proteinExistence type="predicted"/>
<organism evidence="2 3">
    <name type="scientific">Scleroderma citrinum Foug A</name>
    <dbReference type="NCBI Taxonomy" id="1036808"/>
    <lineage>
        <taxon>Eukaryota</taxon>
        <taxon>Fungi</taxon>
        <taxon>Dikarya</taxon>
        <taxon>Basidiomycota</taxon>
        <taxon>Agaricomycotina</taxon>
        <taxon>Agaricomycetes</taxon>
        <taxon>Agaricomycetidae</taxon>
        <taxon>Boletales</taxon>
        <taxon>Sclerodermatineae</taxon>
        <taxon>Sclerodermataceae</taxon>
        <taxon>Scleroderma</taxon>
    </lineage>
</organism>
<evidence type="ECO:0000256" key="1">
    <source>
        <dbReference type="SAM" id="MobiDB-lite"/>
    </source>
</evidence>
<feature type="compositionally biased region" description="Basic and acidic residues" evidence="1">
    <location>
        <begin position="235"/>
        <end position="257"/>
    </location>
</feature>
<evidence type="ECO:0000313" key="3">
    <source>
        <dbReference type="Proteomes" id="UP000053989"/>
    </source>
</evidence>
<sequence>MLRAVEKSKNARSKWALESMFVQGTKTGEVVDKAMKELVPHAISFSKNTIHPFEDLCVVAGVLGTEGRCLHVRHWPVHEKKPAGIIIATFDSKTPKPVAGHKHMLHFASDLFDTHLRSFSMCLPGLEHVISVSIAPLTNLQTPFVPLGGRQEDVPKNLPRVHIRTHAIKTLPSGTRVPRVGAFRDGKRHRVGLGKKKNLKVDEMGDLRGWIRIAKHDLGKPQTPKMRGLKVFPNKHGDTDERGRGGIAAEETKGDRP</sequence>
<feature type="region of interest" description="Disordered" evidence="1">
    <location>
        <begin position="219"/>
        <end position="257"/>
    </location>
</feature>
<dbReference type="EMBL" id="KN822211">
    <property type="protein sequence ID" value="KIM52428.1"/>
    <property type="molecule type" value="Genomic_DNA"/>
</dbReference>
<dbReference type="HOGENOM" id="CLU_1082436_0_0_1"/>
<reference evidence="3" key="2">
    <citation type="submission" date="2015-01" db="EMBL/GenBank/DDBJ databases">
        <title>Evolutionary Origins and Diversification of the Mycorrhizal Mutualists.</title>
        <authorList>
            <consortium name="DOE Joint Genome Institute"/>
            <consortium name="Mycorrhizal Genomics Consortium"/>
            <person name="Kohler A."/>
            <person name="Kuo A."/>
            <person name="Nagy L.G."/>
            <person name="Floudas D."/>
            <person name="Copeland A."/>
            <person name="Barry K.W."/>
            <person name="Cichocki N."/>
            <person name="Veneault-Fourrey C."/>
            <person name="LaButti K."/>
            <person name="Lindquist E.A."/>
            <person name="Lipzen A."/>
            <person name="Lundell T."/>
            <person name="Morin E."/>
            <person name="Murat C."/>
            <person name="Riley R."/>
            <person name="Ohm R."/>
            <person name="Sun H."/>
            <person name="Tunlid A."/>
            <person name="Henrissat B."/>
            <person name="Grigoriev I.V."/>
            <person name="Hibbett D.S."/>
            <person name="Martin F."/>
        </authorList>
    </citation>
    <scope>NUCLEOTIDE SEQUENCE [LARGE SCALE GENOMIC DNA]</scope>
    <source>
        <strain evidence="3">Foug A</strain>
    </source>
</reference>